<protein>
    <submittedName>
        <fullName evidence="2">S41 family peptidase</fullName>
    </submittedName>
</protein>
<dbReference type="PROSITE" id="PS51257">
    <property type="entry name" value="PROKAR_LIPOPROTEIN"/>
    <property type="match status" value="1"/>
</dbReference>
<name>A0ABV8SP41_9GAMM</name>
<comment type="caution">
    <text evidence="2">The sequence shown here is derived from an EMBL/GenBank/DDBJ whole genome shotgun (WGS) entry which is preliminary data.</text>
</comment>
<feature type="domain" description="Tail specific protease" evidence="1">
    <location>
        <begin position="250"/>
        <end position="397"/>
    </location>
</feature>
<dbReference type="InterPro" id="IPR005151">
    <property type="entry name" value="Tail-specific_protease"/>
</dbReference>
<dbReference type="Gene3D" id="3.90.226.10">
    <property type="entry name" value="2-enoyl-CoA Hydratase, Chain A, domain 1"/>
    <property type="match status" value="1"/>
</dbReference>
<dbReference type="Pfam" id="PF03572">
    <property type="entry name" value="Peptidase_S41"/>
    <property type="match status" value="1"/>
</dbReference>
<dbReference type="SUPFAM" id="SSF52096">
    <property type="entry name" value="ClpP/crotonase"/>
    <property type="match status" value="1"/>
</dbReference>
<dbReference type="Gene3D" id="2.30.42.10">
    <property type="match status" value="1"/>
</dbReference>
<dbReference type="Gene3D" id="3.30.750.170">
    <property type="match status" value="1"/>
</dbReference>
<dbReference type="InterPro" id="IPR036034">
    <property type="entry name" value="PDZ_sf"/>
</dbReference>
<reference evidence="3" key="1">
    <citation type="journal article" date="2019" name="Int. J. Syst. Evol. Microbiol.">
        <title>The Global Catalogue of Microorganisms (GCM) 10K type strain sequencing project: providing services to taxonomists for standard genome sequencing and annotation.</title>
        <authorList>
            <consortium name="The Broad Institute Genomics Platform"/>
            <consortium name="The Broad Institute Genome Sequencing Center for Infectious Disease"/>
            <person name="Wu L."/>
            <person name="Ma J."/>
        </authorList>
    </citation>
    <scope>NUCLEOTIDE SEQUENCE [LARGE SCALE GENOMIC DNA]</scope>
    <source>
        <strain evidence="3">CGMCC 1.10759</strain>
    </source>
</reference>
<dbReference type="PANTHER" id="PTHR32060:SF30">
    <property type="entry name" value="CARBOXY-TERMINAL PROCESSING PROTEASE CTPA"/>
    <property type="match status" value="1"/>
</dbReference>
<dbReference type="EMBL" id="JBHSDU010000001">
    <property type="protein sequence ID" value="MFC4308174.1"/>
    <property type="molecule type" value="Genomic_DNA"/>
</dbReference>
<accession>A0ABV8SP41</accession>
<dbReference type="Proteomes" id="UP001595904">
    <property type="component" value="Unassembled WGS sequence"/>
</dbReference>
<proteinExistence type="predicted"/>
<evidence type="ECO:0000313" key="3">
    <source>
        <dbReference type="Proteomes" id="UP001595904"/>
    </source>
</evidence>
<evidence type="ECO:0000313" key="2">
    <source>
        <dbReference type="EMBL" id="MFC4308174.1"/>
    </source>
</evidence>
<dbReference type="PANTHER" id="PTHR32060">
    <property type="entry name" value="TAIL-SPECIFIC PROTEASE"/>
    <property type="match status" value="1"/>
</dbReference>
<dbReference type="InterPro" id="IPR029045">
    <property type="entry name" value="ClpP/crotonase-like_dom_sf"/>
</dbReference>
<dbReference type="CDD" id="cd07561">
    <property type="entry name" value="Peptidase_S41_CPP_like"/>
    <property type="match status" value="1"/>
</dbReference>
<organism evidence="2 3">
    <name type="scientific">Steroidobacter flavus</name>
    <dbReference type="NCBI Taxonomy" id="1842136"/>
    <lineage>
        <taxon>Bacteria</taxon>
        <taxon>Pseudomonadati</taxon>
        <taxon>Pseudomonadota</taxon>
        <taxon>Gammaproteobacteria</taxon>
        <taxon>Steroidobacterales</taxon>
        <taxon>Steroidobacteraceae</taxon>
        <taxon>Steroidobacter</taxon>
    </lineage>
</organism>
<sequence length="517" mass="54238">MEWMARGAVLAVALFTVAGCGGGGDGGGGSNSLGSGGSLGGSGGSLSSNPTYAAGQFQPSSSFANQCSSTVTQNMFLRSWTNELYLWYSEVPDRDPSLSSTADYFAALKTPAITASGRSKDQFHFTYPTTEWEQLSQSGVEIGYGAEFVLIASTPPRKVVVAYSEPSTPAGNANVPRGAEVLVADGVDVVNGNSTALNAAFFPETAGETHTFQIREANNGPLRTITLTSVAVTHTPVLVSSTLNASGVPVGYLLFNDHIATAESQLVNAFTSFRTAGVQDLILDLRYNGGGYLDMAAEVGYMIAGSLTAGQTFERSAFNDKYPNTNPVEGGALTPTPFHSTGQGFSVPRGTPLPTLNLNRVYVITSQNTCSASEAIINSLRGIDVEVYQIGSTTCGKPYGFYPKNNCGTTYFSIQFEGRNAKGFATYPDGFTPANSPDIASVDLPGCSVADDFTHALGDTNEARLQAALSFRASNNQSCPAASGFTPGSTFSSKTTLSSTEGEMLKVPARTNRILRE</sequence>
<dbReference type="RefSeq" id="WP_380595081.1">
    <property type="nucleotide sequence ID" value="NZ_JBHSDU010000001.1"/>
</dbReference>
<evidence type="ECO:0000259" key="1">
    <source>
        <dbReference type="Pfam" id="PF03572"/>
    </source>
</evidence>
<gene>
    <name evidence="2" type="ORF">ACFPN2_03680</name>
</gene>
<keyword evidence="3" id="KW-1185">Reference proteome</keyword>